<reference evidence="7 8" key="1">
    <citation type="journal article" date="2016" name="Nat. Commun.">
        <title>Thousands of microbial genomes shed light on interconnected biogeochemical processes in an aquifer system.</title>
        <authorList>
            <person name="Anantharaman K."/>
            <person name="Brown C.T."/>
            <person name="Hug L.A."/>
            <person name="Sharon I."/>
            <person name="Castelle C.J."/>
            <person name="Probst A.J."/>
            <person name="Thomas B.C."/>
            <person name="Singh A."/>
            <person name="Wilkins M.J."/>
            <person name="Karaoz U."/>
            <person name="Brodie E.L."/>
            <person name="Williams K.H."/>
            <person name="Hubbard S.S."/>
            <person name="Banfield J.F."/>
        </authorList>
    </citation>
    <scope>NUCLEOTIDE SEQUENCE [LARGE SCALE GENOMIC DNA]</scope>
</reference>
<evidence type="ECO:0000256" key="4">
    <source>
        <dbReference type="ARBA" id="ARBA00022989"/>
    </source>
</evidence>
<dbReference type="Proteomes" id="UP000177939">
    <property type="component" value="Unassembled WGS sequence"/>
</dbReference>
<keyword evidence="4 6" id="KW-1133">Transmembrane helix</keyword>
<sequence>MKKKLRKFFKLFGPGFITGASDDDPSGIATYAQTGAIFGYGQLWTALFSFPFMTVMQEMCGRIGLVTGKGLSGVIRRHYSKTLLYGAVLLLLVANSINIGANLGAMAASIRLLVDVPFVFLLLLITAITLILEIFITYRVYARYLKYLTLALLAYVATAFVVRQDWSTIAASTFLPSISPTKEYLMNIVAILGTTISPYLFFWQTSEEVEEEVAEKKLRIMGMGKPRLNARAISRMRLDTVFGMLFSNLIMFFIILTTASTLHLHGISEIQTAAQAAEALRPLAGDFAFLIFALGIVGAGFLAVPVLAGSASYALAEAFGWREGLYLKLKQAHGFYGVITIATLLGLLINFTPITSFEMLYYTAILNGIVAPPLMIIIMLISNNKKIMGKHTNTRVSNVLGWLITGFMFVAAVALLVSIVL</sequence>
<feature type="transmembrane region" description="Helical" evidence="6">
    <location>
        <begin position="116"/>
        <end position="135"/>
    </location>
</feature>
<dbReference type="AlphaFoldDB" id="A0A1F5TLG9"/>
<evidence type="ECO:0000256" key="5">
    <source>
        <dbReference type="ARBA" id="ARBA00023136"/>
    </source>
</evidence>
<evidence type="ECO:0000256" key="6">
    <source>
        <dbReference type="SAM" id="Phobius"/>
    </source>
</evidence>
<feature type="transmembrane region" description="Helical" evidence="6">
    <location>
        <begin position="287"/>
        <end position="315"/>
    </location>
</feature>
<evidence type="ECO:0000313" key="8">
    <source>
        <dbReference type="Proteomes" id="UP000177939"/>
    </source>
</evidence>
<accession>A0A1F5TLG9</accession>
<feature type="transmembrane region" description="Helical" evidence="6">
    <location>
        <begin position="335"/>
        <end position="354"/>
    </location>
</feature>
<dbReference type="Pfam" id="PF01566">
    <property type="entry name" value="Nramp"/>
    <property type="match status" value="1"/>
</dbReference>
<feature type="transmembrane region" description="Helical" evidence="6">
    <location>
        <begin position="147"/>
        <end position="164"/>
    </location>
</feature>
<dbReference type="GO" id="GO:0015086">
    <property type="term" value="F:cadmium ion transmembrane transporter activity"/>
    <property type="evidence" value="ECO:0007669"/>
    <property type="project" value="TreeGrafter"/>
</dbReference>
<dbReference type="GO" id="GO:0005886">
    <property type="term" value="C:plasma membrane"/>
    <property type="evidence" value="ECO:0007669"/>
    <property type="project" value="TreeGrafter"/>
</dbReference>
<dbReference type="PANTHER" id="PTHR11706">
    <property type="entry name" value="SOLUTE CARRIER PROTEIN FAMILY 11 MEMBER"/>
    <property type="match status" value="1"/>
</dbReference>
<protein>
    <submittedName>
        <fullName evidence="7">Iron transporter</fullName>
    </submittedName>
</protein>
<feature type="transmembrane region" description="Helical" evidence="6">
    <location>
        <begin position="83"/>
        <end position="110"/>
    </location>
</feature>
<comment type="caution">
    <text evidence="7">The sequence shown here is derived from an EMBL/GenBank/DDBJ whole genome shotgun (WGS) entry which is preliminary data.</text>
</comment>
<keyword evidence="5 6" id="KW-0472">Membrane</keyword>
<evidence type="ECO:0000256" key="2">
    <source>
        <dbReference type="ARBA" id="ARBA00022448"/>
    </source>
</evidence>
<organism evidence="7 8">
    <name type="scientific">Candidatus Falkowbacteria bacterium RIFOXYC2_FULL_47_12</name>
    <dbReference type="NCBI Taxonomy" id="1798004"/>
    <lineage>
        <taxon>Bacteria</taxon>
        <taxon>Candidatus Falkowiibacteriota</taxon>
    </lineage>
</organism>
<feature type="transmembrane region" description="Helical" evidence="6">
    <location>
        <begin position="184"/>
        <end position="202"/>
    </location>
</feature>
<feature type="transmembrane region" description="Helical" evidence="6">
    <location>
        <begin position="360"/>
        <end position="380"/>
    </location>
</feature>
<proteinExistence type="predicted"/>
<dbReference type="InterPro" id="IPR001046">
    <property type="entry name" value="NRAMP_fam"/>
</dbReference>
<dbReference type="GO" id="GO:0005384">
    <property type="term" value="F:manganese ion transmembrane transporter activity"/>
    <property type="evidence" value="ECO:0007669"/>
    <property type="project" value="TreeGrafter"/>
</dbReference>
<dbReference type="GO" id="GO:0034755">
    <property type="term" value="P:iron ion transmembrane transport"/>
    <property type="evidence" value="ECO:0007669"/>
    <property type="project" value="TreeGrafter"/>
</dbReference>
<evidence type="ECO:0000256" key="3">
    <source>
        <dbReference type="ARBA" id="ARBA00022692"/>
    </source>
</evidence>
<keyword evidence="3 6" id="KW-0812">Transmembrane</keyword>
<keyword evidence="2" id="KW-0813">Transport</keyword>
<evidence type="ECO:0000256" key="1">
    <source>
        <dbReference type="ARBA" id="ARBA00004141"/>
    </source>
</evidence>
<dbReference type="PANTHER" id="PTHR11706:SF33">
    <property type="entry name" value="NATURAL RESISTANCE-ASSOCIATED MACROPHAGE PROTEIN 2"/>
    <property type="match status" value="1"/>
</dbReference>
<dbReference type="EMBL" id="MFGL01000041">
    <property type="protein sequence ID" value="OGF39704.1"/>
    <property type="molecule type" value="Genomic_DNA"/>
</dbReference>
<name>A0A1F5TLG9_9BACT</name>
<evidence type="ECO:0000313" key="7">
    <source>
        <dbReference type="EMBL" id="OGF39704.1"/>
    </source>
</evidence>
<gene>
    <name evidence="7" type="ORF">A2477_01850</name>
</gene>
<feature type="transmembrane region" description="Helical" evidence="6">
    <location>
        <begin position="400"/>
        <end position="420"/>
    </location>
</feature>
<feature type="transmembrane region" description="Helical" evidence="6">
    <location>
        <begin position="241"/>
        <end position="267"/>
    </location>
</feature>
<comment type="subcellular location">
    <subcellularLocation>
        <location evidence="1">Membrane</location>
        <topology evidence="1">Multi-pass membrane protein</topology>
    </subcellularLocation>
</comment>